<dbReference type="Pfam" id="PF00703">
    <property type="entry name" value="Glyco_hydro_2"/>
    <property type="match status" value="1"/>
</dbReference>
<reference evidence="7" key="1">
    <citation type="submission" date="2019-03" db="EMBL/GenBank/DDBJ databases">
        <title>Single cell metagenomics reveals metabolic interactions within the superorganism composed of flagellate Streblomastix strix and complex community of Bacteroidetes bacteria on its surface.</title>
        <authorList>
            <person name="Treitli S.C."/>
            <person name="Kolisko M."/>
            <person name="Husnik F."/>
            <person name="Keeling P."/>
            <person name="Hampl V."/>
        </authorList>
    </citation>
    <scope>NUCLEOTIDE SEQUENCE</scope>
    <source>
        <strain evidence="7">STM</strain>
    </source>
</reference>
<evidence type="ECO:0000256" key="2">
    <source>
        <dbReference type="ARBA" id="ARBA00022801"/>
    </source>
</evidence>
<dbReference type="InterPro" id="IPR006103">
    <property type="entry name" value="Glyco_hydro_2_cat"/>
</dbReference>
<dbReference type="Gene3D" id="2.60.120.260">
    <property type="entry name" value="Galactose-binding domain-like"/>
    <property type="match status" value="1"/>
</dbReference>
<dbReference type="Pfam" id="PF02836">
    <property type="entry name" value="Glyco_hydro_2_C"/>
    <property type="match status" value="1"/>
</dbReference>
<dbReference type="InterPro" id="IPR013783">
    <property type="entry name" value="Ig-like_fold"/>
</dbReference>
<feature type="domain" description="Glycoside hydrolase family 2 immunoglobulin-like beta-sandwich" evidence="4">
    <location>
        <begin position="249"/>
        <end position="374"/>
    </location>
</feature>
<proteinExistence type="inferred from homology"/>
<evidence type="ECO:0000259" key="6">
    <source>
        <dbReference type="Pfam" id="PF02837"/>
    </source>
</evidence>
<evidence type="ECO:0000259" key="4">
    <source>
        <dbReference type="Pfam" id="PF00703"/>
    </source>
</evidence>
<keyword evidence="3 7" id="KW-0326">Glycosidase</keyword>
<evidence type="ECO:0000256" key="3">
    <source>
        <dbReference type="ARBA" id="ARBA00023295"/>
    </source>
</evidence>
<dbReference type="EC" id="3.2.1.23" evidence="7"/>
<comment type="similarity">
    <text evidence="1">Belongs to the glycosyl hydrolase 2 family.</text>
</comment>
<evidence type="ECO:0000259" key="5">
    <source>
        <dbReference type="Pfam" id="PF02836"/>
    </source>
</evidence>
<evidence type="ECO:0000256" key="1">
    <source>
        <dbReference type="ARBA" id="ARBA00007401"/>
    </source>
</evidence>
<feature type="domain" description="Glycosyl hydrolases family 2 sugar binding" evidence="6">
    <location>
        <begin position="64"/>
        <end position="246"/>
    </location>
</feature>
<feature type="domain" description="Glycoside hydrolase family 2 catalytic" evidence="5">
    <location>
        <begin position="415"/>
        <end position="565"/>
    </location>
</feature>
<dbReference type="InterPro" id="IPR006104">
    <property type="entry name" value="Glyco_hydro_2_N"/>
</dbReference>
<dbReference type="GO" id="GO:0005975">
    <property type="term" value="P:carbohydrate metabolic process"/>
    <property type="evidence" value="ECO:0007669"/>
    <property type="project" value="InterPro"/>
</dbReference>
<evidence type="ECO:0000313" key="7">
    <source>
        <dbReference type="EMBL" id="KAA6340692.1"/>
    </source>
</evidence>
<dbReference type="InterPro" id="IPR051913">
    <property type="entry name" value="GH2_Domain-Containing"/>
</dbReference>
<sequence length="1067" mass="120977">MKKVFHLKKTFIHYASLLAILLLPDSFSAFAQEIDNRLFYRHSFAPSDGYVSKIEKPMRKEICLNGFWDFQAVPLPVDYQKGKGVAPELSKPNDNQWDNTRIKIPSPWNINAFAHRNLLGPDHRNYPSYPAEWEDVKMAWMRKVVAISADWDGNKIVLHFEAVAGFTEVYANGQKVGENFDLFLPFDVDITNYVKAGEQVEILVGVRSQSLFEDTSTKGRRIVPAGSMWGYLVNGIWQDVYLLAIPKINISHVFIKPLVAKHTLELEITLENTTNKEVTHYLSGDVREWINKAGTTVNSAPVSNWDLADNASLSVPQQKINLPTGMTQLTIQIPIKEGDLNYWSPEFPNLYGLTLLLGDNKSVKDIEYERFGWREWSFNGSDQLLNGHVVQLKGDSWHFMGVPQLTRRYAWAWFSALKDANANAVRPHAQVYPQFYLDVADEMGICVLDETANWASDGGPKMDAPIFWENSKTHLKRMVLRDRNHASVFGWSISNENKPVILHVFNRPDWMPLQKQAWVDWRDIVREYDPTRPWISADGEDDGDGILPVTVGHYGDRNSMKRWQEIGKPWGIGEHSMAYYGTPEQVAKYNGERAYESQSGRMEGLAYECYDLIAQQRLNSASYVSVFNIAWYALQPLPFGKRDLQTPPALTDGIYFGEYQEGIPGIQPERMGTYSSTFNPGYDPSLPLYRTWPMFDAIKAANAPDEPAWSKWSQMPAKIIADQPATPKKKYHEVLFGGETHSAVKTIFENHGVVFGGKIKSAENALIIIDGGYMPSSGEIQLWKDRIAKGADVWVWSPNPQTVASLNTLLPVALELENRPASSFIPEMKSWLKNTVNSDFYFCEIQSEEASSYGIKGLWAEEGEILLNACNTNWRKWNKQAEELKTAAVLRSENEYKGASPVFVRYPSGNSVFYISTIAYFAHTEKGYNTLDKILQQAGIPAEGKKLSEKLMDEKGAINTGNLFEKSSGNFKEYGFWLWSPRPLDDLLIEPDMPKLDMELISGNDSELLLNGTKLNALKTLPLKQGWNQIVIKIPGKEKISSIRFICENNPAFISQLKTDFQNPVKK</sequence>
<dbReference type="EMBL" id="SNRY01000441">
    <property type="protein sequence ID" value="KAA6340692.1"/>
    <property type="molecule type" value="Genomic_DNA"/>
</dbReference>
<dbReference type="InterPro" id="IPR008979">
    <property type="entry name" value="Galactose-bd-like_sf"/>
</dbReference>
<accession>A0A5J4S4N7</accession>
<dbReference type="SUPFAM" id="SSF51445">
    <property type="entry name" value="(Trans)glycosidases"/>
    <property type="match status" value="1"/>
</dbReference>
<dbReference type="PANTHER" id="PTHR42732:SF1">
    <property type="entry name" value="BETA-MANNOSIDASE"/>
    <property type="match status" value="1"/>
</dbReference>
<dbReference type="AlphaFoldDB" id="A0A5J4S4N7"/>
<dbReference type="InterPro" id="IPR036156">
    <property type="entry name" value="Beta-gal/glucu_dom_sf"/>
</dbReference>
<dbReference type="Gene3D" id="2.60.40.10">
    <property type="entry name" value="Immunoglobulins"/>
    <property type="match status" value="1"/>
</dbReference>
<gene>
    <name evidence="7" type="ORF">EZS27_011455</name>
</gene>
<dbReference type="SUPFAM" id="SSF49303">
    <property type="entry name" value="beta-Galactosidase/glucuronidase domain"/>
    <property type="match status" value="1"/>
</dbReference>
<organism evidence="7">
    <name type="scientific">termite gut metagenome</name>
    <dbReference type="NCBI Taxonomy" id="433724"/>
    <lineage>
        <taxon>unclassified sequences</taxon>
        <taxon>metagenomes</taxon>
        <taxon>organismal metagenomes</taxon>
    </lineage>
</organism>
<dbReference type="Pfam" id="PF02837">
    <property type="entry name" value="Glyco_hydro_2_N"/>
    <property type="match status" value="1"/>
</dbReference>
<comment type="caution">
    <text evidence="7">The sequence shown here is derived from an EMBL/GenBank/DDBJ whole genome shotgun (WGS) entry which is preliminary data.</text>
</comment>
<dbReference type="PANTHER" id="PTHR42732">
    <property type="entry name" value="BETA-GALACTOSIDASE"/>
    <property type="match status" value="1"/>
</dbReference>
<protein>
    <submittedName>
        <fullName evidence="7">Beta-galactosidase</fullName>
        <ecNumber evidence="7">3.2.1.23</ecNumber>
    </submittedName>
</protein>
<dbReference type="GO" id="GO:0004565">
    <property type="term" value="F:beta-galactosidase activity"/>
    <property type="evidence" value="ECO:0007669"/>
    <property type="project" value="UniProtKB-EC"/>
</dbReference>
<dbReference type="InterPro" id="IPR006102">
    <property type="entry name" value="Ig-like_GH2"/>
</dbReference>
<name>A0A5J4S4N7_9ZZZZ</name>
<dbReference type="InterPro" id="IPR017853">
    <property type="entry name" value="GH"/>
</dbReference>
<keyword evidence="2 7" id="KW-0378">Hydrolase</keyword>
<dbReference type="Gene3D" id="3.20.20.80">
    <property type="entry name" value="Glycosidases"/>
    <property type="match status" value="1"/>
</dbReference>
<dbReference type="SUPFAM" id="SSF49785">
    <property type="entry name" value="Galactose-binding domain-like"/>
    <property type="match status" value="1"/>
</dbReference>